<protein>
    <recommendedName>
        <fullName evidence="3">CTP synthase</fullName>
    </recommendedName>
</protein>
<reference evidence="1 2" key="1">
    <citation type="submission" date="2019-09" db="EMBL/GenBank/DDBJ databases">
        <title>Characterization of the phylogenetic diversity of two novel species belonging to the genus Bifidobacterium: Bifidobacterium cebidarum sp. nov. and Bifidobacterium leontopitheci sp. nov.</title>
        <authorList>
            <person name="Lugli G.A."/>
            <person name="Duranti S."/>
            <person name="Milani C."/>
            <person name="Turroni F."/>
            <person name="Ventura M."/>
        </authorList>
    </citation>
    <scope>NUCLEOTIDE SEQUENCE [LARGE SCALE GENOMIC DNA]</scope>
    <source>
        <strain evidence="1 2">LMG 31469</strain>
    </source>
</reference>
<name>A0A6I1GF37_9BIFI</name>
<dbReference type="EMBL" id="WBVS01000005">
    <property type="protein sequence ID" value="KAB7788147.1"/>
    <property type="molecule type" value="Genomic_DNA"/>
</dbReference>
<evidence type="ECO:0000313" key="1">
    <source>
        <dbReference type="EMBL" id="KAB7788147.1"/>
    </source>
</evidence>
<organism evidence="1 2">
    <name type="scientific">Bifidobacterium cebidarum</name>
    <dbReference type="NCBI Taxonomy" id="2650773"/>
    <lineage>
        <taxon>Bacteria</taxon>
        <taxon>Bacillati</taxon>
        <taxon>Actinomycetota</taxon>
        <taxon>Actinomycetes</taxon>
        <taxon>Bifidobacteriales</taxon>
        <taxon>Bifidobacteriaceae</taxon>
        <taxon>Bifidobacterium</taxon>
    </lineage>
</organism>
<accession>A0A6I1GF37</accession>
<keyword evidence="2" id="KW-1185">Reference proteome</keyword>
<evidence type="ECO:0000313" key="2">
    <source>
        <dbReference type="Proteomes" id="UP000468413"/>
    </source>
</evidence>
<comment type="caution">
    <text evidence="1">The sequence shown here is derived from an EMBL/GenBank/DDBJ whole genome shotgun (WGS) entry which is preliminary data.</text>
</comment>
<gene>
    <name evidence="1" type="ORF">F7D08_1184</name>
</gene>
<evidence type="ECO:0008006" key="3">
    <source>
        <dbReference type="Google" id="ProtNLM"/>
    </source>
</evidence>
<dbReference type="Proteomes" id="UP000468413">
    <property type="component" value="Unassembled WGS sequence"/>
</dbReference>
<dbReference type="AlphaFoldDB" id="A0A6I1GF37"/>
<proteinExistence type="predicted"/>
<sequence>MTALLNTAKQQKRCAYGTNRAERMALRRRLQADELICPYKGIYVEKTYWSNLSREEQSQHTIRTLARRHPNWVFTGISAACIYNVEHSYALHDGTVYIASSGGINGQDEPHLQRIYMQRIPVRKYRGMNVTSPERMLIDCTSLPFAQSLAIYDSALRNNLITTNAVQSLALQCVCDEAAVSKLLKYANPLSENGGESFARGTILERHFAIPLLQVEFNNPNHPESPYRVDFLWKLADGRIIVAEYDGTAKYADASNANRASIRAKLEYERNRERHLKDQKVTVIVHLFYEDVVQPWRLEKKLREAGVPQALNFAMAPTLTQTISTVA</sequence>